<proteinExistence type="predicted"/>
<evidence type="ECO:0000259" key="3">
    <source>
        <dbReference type="Pfam" id="PF13490"/>
    </source>
</evidence>
<organism evidence="4 5">
    <name type="scientific">Nonomuraea salmonea</name>
    <dbReference type="NCBI Taxonomy" id="46181"/>
    <lineage>
        <taxon>Bacteria</taxon>
        <taxon>Bacillati</taxon>
        <taxon>Actinomycetota</taxon>
        <taxon>Actinomycetes</taxon>
        <taxon>Streptosporangiales</taxon>
        <taxon>Streptosporangiaceae</taxon>
        <taxon>Nonomuraea</taxon>
    </lineage>
</organism>
<keyword evidence="1" id="KW-0805">Transcription regulation</keyword>
<sequence>MTRAVHVVKRFTCDELAELLTAYLDGALDRLARDGIKAHLAGCEWCERYFEQFRATIRALGDQPPEKLSAGVRDRLMVAFRERRGV</sequence>
<name>A0ABV5P1T2_9ACTN</name>
<dbReference type="Proteomes" id="UP001589568">
    <property type="component" value="Unassembled WGS sequence"/>
</dbReference>
<dbReference type="RefSeq" id="WP_379485082.1">
    <property type="nucleotide sequence ID" value="NZ_JBHMCF010000051.1"/>
</dbReference>
<evidence type="ECO:0000313" key="4">
    <source>
        <dbReference type="EMBL" id="MFB9476513.1"/>
    </source>
</evidence>
<evidence type="ECO:0000313" key="5">
    <source>
        <dbReference type="Proteomes" id="UP001589568"/>
    </source>
</evidence>
<evidence type="ECO:0000256" key="2">
    <source>
        <dbReference type="ARBA" id="ARBA00023163"/>
    </source>
</evidence>
<evidence type="ECO:0000256" key="1">
    <source>
        <dbReference type="ARBA" id="ARBA00023015"/>
    </source>
</evidence>
<dbReference type="Gene3D" id="1.10.10.1320">
    <property type="entry name" value="Anti-sigma factor, zinc-finger domain"/>
    <property type="match status" value="1"/>
</dbReference>
<protein>
    <submittedName>
        <fullName evidence="4">Anti-sigma factor family protein</fullName>
    </submittedName>
</protein>
<dbReference type="InterPro" id="IPR027383">
    <property type="entry name" value="Znf_put"/>
</dbReference>
<gene>
    <name evidence="4" type="ORF">ACFFR3_44065</name>
</gene>
<reference evidence="4 5" key="1">
    <citation type="submission" date="2024-09" db="EMBL/GenBank/DDBJ databases">
        <authorList>
            <person name="Sun Q."/>
            <person name="Mori K."/>
        </authorList>
    </citation>
    <scope>NUCLEOTIDE SEQUENCE [LARGE SCALE GENOMIC DNA]</scope>
    <source>
        <strain evidence="4 5">JCM 3324</strain>
    </source>
</reference>
<accession>A0ABV5P1T2</accession>
<keyword evidence="2" id="KW-0804">Transcription</keyword>
<dbReference type="InterPro" id="IPR041916">
    <property type="entry name" value="Anti_sigma_zinc_sf"/>
</dbReference>
<dbReference type="EMBL" id="JBHMCF010000051">
    <property type="protein sequence ID" value="MFB9476513.1"/>
    <property type="molecule type" value="Genomic_DNA"/>
</dbReference>
<dbReference type="Pfam" id="PF13490">
    <property type="entry name" value="zf-HC2"/>
    <property type="match status" value="1"/>
</dbReference>
<feature type="domain" description="Putative zinc-finger" evidence="3">
    <location>
        <begin position="13"/>
        <end position="46"/>
    </location>
</feature>
<keyword evidence="5" id="KW-1185">Reference proteome</keyword>
<comment type="caution">
    <text evidence="4">The sequence shown here is derived from an EMBL/GenBank/DDBJ whole genome shotgun (WGS) entry which is preliminary data.</text>
</comment>